<keyword evidence="3" id="KW-0646">Protease inhibitor</keyword>
<dbReference type="Pfam" id="PF17962">
    <property type="entry name" value="bMG6"/>
    <property type="match status" value="1"/>
</dbReference>
<comment type="caution">
    <text evidence="8">The sequence shown here is derived from an EMBL/GenBank/DDBJ whole genome shotgun (WGS) entry which is preliminary data.</text>
</comment>
<dbReference type="SMART" id="SM01359">
    <property type="entry name" value="A2M_N_2"/>
    <property type="match status" value="1"/>
</dbReference>
<evidence type="ECO:0000256" key="5">
    <source>
        <dbReference type="SAM" id="SignalP"/>
    </source>
</evidence>
<proteinExistence type="inferred from homology"/>
<dbReference type="PANTHER" id="PTHR40094:SF1">
    <property type="entry name" value="UBIQUITIN DOMAIN-CONTAINING PROTEIN"/>
    <property type="match status" value="1"/>
</dbReference>
<dbReference type="Pfam" id="PF07703">
    <property type="entry name" value="A2M_BRD"/>
    <property type="match status" value="1"/>
</dbReference>
<feature type="domain" description="Alpha-2-macroglobulin" evidence="7">
    <location>
        <begin position="946"/>
        <end position="1035"/>
    </location>
</feature>
<feature type="compositionally biased region" description="Low complexity" evidence="4">
    <location>
        <begin position="21"/>
        <end position="36"/>
    </location>
</feature>
<dbReference type="InterPro" id="IPR049120">
    <property type="entry name" value="A2M_bMG2"/>
</dbReference>
<dbReference type="SMART" id="SM01419">
    <property type="entry name" value="Thiol-ester_cl"/>
    <property type="match status" value="1"/>
</dbReference>
<evidence type="ECO:0000256" key="3">
    <source>
        <dbReference type="PIRNR" id="PIRNR038980"/>
    </source>
</evidence>
<comment type="function">
    <text evidence="3">Protects the bacterial cell from host peptidases.</text>
</comment>
<dbReference type="Pfam" id="PF17970">
    <property type="entry name" value="bMG1"/>
    <property type="match status" value="1"/>
</dbReference>
<dbReference type="InterPro" id="IPR047565">
    <property type="entry name" value="Alpha-macroglob_thiol-ester_cl"/>
</dbReference>
<feature type="region of interest" description="Disordered" evidence="4">
    <location>
        <begin position="21"/>
        <end position="43"/>
    </location>
</feature>
<dbReference type="InterPro" id="IPR001599">
    <property type="entry name" value="Macroglobln_a2"/>
</dbReference>
<protein>
    <recommendedName>
        <fullName evidence="3">Alpha-2-macroglobulin</fullName>
    </recommendedName>
</protein>
<keyword evidence="3" id="KW-0472">Membrane</keyword>
<dbReference type="InterPro" id="IPR021868">
    <property type="entry name" value="Alpha_2_Macroglob_MG3"/>
</dbReference>
<dbReference type="InterPro" id="IPR011625">
    <property type="entry name" value="A2M_N_BRD"/>
</dbReference>
<dbReference type="Pfam" id="PF17973">
    <property type="entry name" value="bMG10"/>
    <property type="match status" value="1"/>
</dbReference>
<dbReference type="EMBL" id="FOFP01000008">
    <property type="protein sequence ID" value="SEQ66246.1"/>
    <property type="molecule type" value="Genomic_DNA"/>
</dbReference>
<dbReference type="InterPro" id="IPR002890">
    <property type="entry name" value="MG2"/>
</dbReference>
<reference evidence="8 9" key="1">
    <citation type="submission" date="2016-10" db="EMBL/GenBank/DDBJ databases">
        <authorList>
            <person name="Varghese N."/>
            <person name="Submissions S."/>
        </authorList>
    </citation>
    <scope>NUCLEOTIDE SEQUENCE [LARGE SCALE GENOMIC DNA]</scope>
    <source>
        <strain evidence="8 9">CIP 109853</strain>
    </source>
</reference>
<dbReference type="Gene3D" id="2.60.40.1930">
    <property type="match status" value="1"/>
</dbReference>
<dbReference type="Pfam" id="PF17972">
    <property type="entry name" value="bMG5"/>
    <property type="match status" value="1"/>
</dbReference>
<dbReference type="PIRSF" id="PIRSF038980">
    <property type="entry name" value="A2M_bac"/>
    <property type="match status" value="1"/>
</dbReference>
<dbReference type="SUPFAM" id="SSF48239">
    <property type="entry name" value="Terpenoid cyclases/Protein prenyltransferases"/>
    <property type="match status" value="1"/>
</dbReference>
<dbReference type="Proteomes" id="UP000198512">
    <property type="component" value="Unassembled WGS sequence"/>
</dbReference>
<dbReference type="Gene3D" id="1.50.10.20">
    <property type="match status" value="1"/>
</dbReference>
<evidence type="ECO:0000313" key="9">
    <source>
        <dbReference type="Proteomes" id="UP000198512"/>
    </source>
</evidence>
<evidence type="ECO:0000259" key="7">
    <source>
        <dbReference type="SMART" id="SM01360"/>
    </source>
</evidence>
<evidence type="ECO:0000256" key="2">
    <source>
        <dbReference type="ARBA" id="ARBA00022729"/>
    </source>
</evidence>
<keyword evidence="2 5" id="KW-0732">Signal</keyword>
<dbReference type="RefSeq" id="WP_069519271.1">
    <property type="nucleotide sequence ID" value="NZ_FOFP01000008.1"/>
</dbReference>
<dbReference type="PANTHER" id="PTHR40094">
    <property type="entry name" value="ALPHA-2-MACROGLOBULIN HOMOLOG"/>
    <property type="match status" value="1"/>
</dbReference>
<evidence type="ECO:0000313" key="8">
    <source>
        <dbReference type="EMBL" id="SEQ66246.1"/>
    </source>
</evidence>
<dbReference type="SMART" id="SM01360">
    <property type="entry name" value="A2M"/>
    <property type="match status" value="1"/>
</dbReference>
<feature type="domain" description="Alpha-2-macroglobulin bait region" evidence="6">
    <location>
        <begin position="736"/>
        <end position="884"/>
    </location>
</feature>
<dbReference type="Pfam" id="PF21142">
    <property type="entry name" value="A2M_bMG2"/>
    <property type="match status" value="1"/>
</dbReference>
<sequence>MPNKGLLLALALSLLSACDSSTPEPVASVPSAAPEARQADPVAADPEALRARYAGRELTVVDVSEVQIDGASALSVSLSVPLDPEQNFAERLHLVDSKSGKVDGAWELSDNLMELRLRPLEPQRKLVLTVDAGLRSLTDATLAAEYVSRLETRDLQASVGFASRGSLLPTRLADGLPVIALNVERINVEFFRIKPEALPRFLARWGRSSNLDTWDAEQLLPMAELVYGGRFDLNPARNTRETLLLPIADLPPFKEPGVYLAVMREAGRYSYSQPATLFSLSDIGLSLHRYRNRLDVFTQALAGGKALEGVSLEVLDAEGKLLAEGRTDKAGHAELPLPEKANLLLAHQGAQTSLLRLDGPALDLAEFDIAGAPAHPLQFFVFGPRDLYRPGETVLLNALLRDGDGRALKARPVKVEVRRPDEQVSRTFVWQGDDSGLFQYALELADEAPTGRWQLLFDLGDGVPQLYEFSVEDFLPERLALDLEGQDAPFAPADNARFTVNGRYLYGAPAAGNRLSGQLYVRPLREALDNLPGYQFGSITEEELNQDIELEELSLDDQGHAEIDLESRWSEARSPLRLILQASLQESGGRPVTRRLVQPVWPAERLPGVRGLFDGEAVDADSLAEFEVLVADAEGNKLAADNLSVRLVRERRDYYWNFSDSDGWSHNYNEKYLTLSEQTLAVSAGGTAKVSFPVEWGPYRIEVIDAQTGLLSSLRFWAGYRWQDNADGGAVRPDQVKLALDKPAYAEGEVAQVTVTPPAAGSGYLLVESSDGPLWWQAIEVGAAGETFEIPIEAAWARHDLYVSALVIRPGERKTQATPKRAVGLLHLPLQRAPRQLALSLEAPANMRPNQPLAVKVRARNADGSVPTQVRVLLAAVDVGILNITDYATPDPFAAFFGRKAYGADQLDVYGQLIEAGQGRLAKLAFGGDAALAAGGKRPDTSVLIVAEQSQVLVLDDAGEGSLSLNIPDFNGELRLMAQAWTDERYGMAEGKVVVAAPLIAELSAPRFLAGGDETSLALDLSNRSGAAQQLSVTLQADGLLQLADASQSNLKVELADGARQILRIPVRALGGFGQGQLRVSVEGLQLPGENLPVLQRNWDLGVRPAYPAQVRQFRSVLDGQPWLLPAGALAGFEPAGLEARLAVSSRPPLNLGEQIRALKAYPYGCLEQTTSGLYPSLYADAVTLKRLGIEGEPEAQRKRAIELGIERLLSMQRYNGSFGLWGRDGEEEYWLTAYVTDFLLRARDLGFSVPAEALSKASERLLRYVQERNLIEVGYSEDLNHTRFAVQAYAGYVLARSQQAPLGALRSLFERRADARSGLPLVHLAVALAKMGDQPRADQALDAGLAQPRDAKPWLADYGSPLRDQALILALLEEHDLAAERRAPRLFSLADEVASNSWLSTQERNALYLAGRYLLGQPERSWQTALNSGAFAFTLSNAQPGIRLDNTQLAEPLSLTPAGDETLYQQLTLSGYPRQAPPAGGDTLSISREYLRPDGEPLDLNGLDSGELVLVHLTVSASQRVPDALVVDLLPAGLELENQNLANSAASLDDASAAVQEWRQSMQNAGIRHQEFRGDRYVAAVEVNGYGATHLLYLARAVTPGTYRVPPPQVESMYRPSWQALGETPAQLVVKPR</sequence>
<evidence type="ECO:0000256" key="1">
    <source>
        <dbReference type="ARBA" id="ARBA00010556"/>
    </source>
</evidence>
<name>A0ABY1BEJ7_9PSED</name>
<keyword evidence="9" id="KW-1185">Reference proteome</keyword>
<dbReference type="InterPro" id="IPR011626">
    <property type="entry name" value="Alpha-macroglobulin_TED"/>
</dbReference>
<dbReference type="InterPro" id="IPR008930">
    <property type="entry name" value="Terpenoid_cyclase/PrenylTrfase"/>
</dbReference>
<feature type="chain" id="PRO_5047310842" description="Alpha-2-macroglobulin" evidence="5">
    <location>
        <begin position="22"/>
        <end position="1634"/>
    </location>
</feature>
<dbReference type="InterPro" id="IPR041246">
    <property type="entry name" value="Bact_MG10"/>
</dbReference>
<dbReference type="CDD" id="cd02891">
    <property type="entry name" value="A2M_like"/>
    <property type="match status" value="1"/>
</dbReference>
<organism evidence="8 9">
    <name type="scientific">Pseudomonas cuatrocienegasensis</name>
    <dbReference type="NCBI Taxonomy" id="543360"/>
    <lineage>
        <taxon>Bacteria</taxon>
        <taxon>Pseudomonadati</taxon>
        <taxon>Pseudomonadota</taxon>
        <taxon>Gammaproteobacteria</taxon>
        <taxon>Pseudomonadales</taxon>
        <taxon>Pseudomonadaceae</taxon>
        <taxon>Pseudomonas</taxon>
    </lineage>
</organism>
<gene>
    <name evidence="8" type="ORF">SAMN05216600_108104</name>
</gene>
<dbReference type="Pfam" id="PF07678">
    <property type="entry name" value="TED_complement"/>
    <property type="match status" value="1"/>
</dbReference>
<dbReference type="Pfam" id="PF01835">
    <property type="entry name" value="MG2"/>
    <property type="match status" value="1"/>
</dbReference>
<evidence type="ECO:0000256" key="4">
    <source>
        <dbReference type="SAM" id="MobiDB-lite"/>
    </source>
</evidence>
<dbReference type="InterPro" id="IPR026284">
    <property type="entry name" value="A2MG_proteobact"/>
</dbReference>
<dbReference type="PROSITE" id="PS51257">
    <property type="entry name" value="PROKAR_LIPOPROTEIN"/>
    <property type="match status" value="1"/>
</dbReference>
<dbReference type="Pfam" id="PF00207">
    <property type="entry name" value="A2M"/>
    <property type="match status" value="1"/>
</dbReference>
<accession>A0ABY1BEJ7</accession>
<keyword evidence="3" id="KW-1003">Cell membrane</keyword>
<comment type="similarity">
    <text evidence="1">Belongs to the protease inhibitor I39 (alpha-2-macroglobulin) family. Bacterial alpha-2-macroglobulin subfamily.</text>
</comment>
<dbReference type="InterPro" id="IPR041462">
    <property type="entry name" value="Bact_A2M_MG6"/>
</dbReference>
<dbReference type="InterPro" id="IPR040639">
    <property type="entry name" value="A2MG_MG1"/>
</dbReference>
<dbReference type="Pfam" id="PF11974">
    <property type="entry name" value="bMG3"/>
    <property type="match status" value="1"/>
</dbReference>
<dbReference type="InterPro" id="IPR051802">
    <property type="entry name" value="YfhM-like"/>
</dbReference>
<feature type="signal peptide" evidence="5">
    <location>
        <begin position="1"/>
        <end position="21"/>
    </location>
</feature>
<dbReference type="InterPro" id="IPR041203">
    <property type="entry name" value="Bact_A2M_MG5"/>
</dbReference>
<evidence type="ECO:0000259" key="6">
    <source>
        <dbReference type="SMART" id="SM01359"/>
    </source>
</evidence>